<sequence>MEAVWTCLTQEHDPRLVALAAVICLAGALVGLSVLRRAVGATSYSRAGWLIMSGLSAGATVWCTHFVAMLAYAPAGRLGFHPLMTLASLLVAIAMAALGFSLAISRLPAAAWLGGGVVGAGISAMHYIGMAAFGDGGIPGYDMTLVAASVLMALLFSMAAVPLALHAASWAGHMGGVAAFCLAVVSLHFTGMGAVSLLPPPVVQQDGATGQAVLALAIGLVALMVVAATAAAWLIDRHGHAESLVRLRRLADSAIEGLAVIQNGRIVEANGSLQAMTGLSRLQLLGRTMEGEMLPSLRLPELFGEVMLEAQLRRADGSLMDVELVVRDNVPQPGKRVFALRDLRERREQERRLSHLAAHDGLTGLANRAGFTHRIARQLRDAAASGQRLALLRIGLNRFNEVNDLFGHAAGDKLLKGYATALKGMAQPQGLPARLGGDEFALLLPFAELHEVEALVQAVSGIAPSGPVALSAAIGVALFPDDAADAEALLANADVAMRRAKSPHASGACFYQADMDAAVRERRRLVSDLRQALKAGQLSLFYQPQIATGTGRLRGHEALMRWQHPSRGFVSPADFIPLAEETGLILPLGEWALRTACAAAAAEPRLGKVAVNLSPVQFRQAGLAVLVADILAETGLPPDRLELEITESTLMQDPGRTLEVLRAIKALGVSVAMDDFGTGHSSLATLRAFPFDKIKLDRSFVPEIDSNPQARAILRAVVGIGRGLGIPVLAEGVETPSELACLRDEGCAEVQGYLIGRPAPLAALSLSEPAAAA</sequence>
<feature type="transmembrane region" description="Helical" evidence="1">
    <location>
        <begin position="47"/>
        <end position="71"/>
    </location>
</feature>
<dbReference type="Gene3D" id="3.30.450.20">
    <property type="entry name" value="PAS domain"/>
    <property type="match status" value="1"/>
</dbReference>
<keyword evidence="1" id="KW-1133">Transmembrane helix</keyword>
<accession>A0A5B2TKV3</accession>
<gene>
    <name evidence="6" type="ORF">F0Q34_01145</name>
</gene>
<dbReference type="EMBL" id="VUKA01000001">
    <property type="protein sequence ID" value="KAA2214370.1"/>
    <property type="molecule type" value="Genomic_DNA"/>
</dbReference>
<dbReference type="Pfam" id="PF00990">
    <property type="entry name" value="GGDEF"/>
    <property type="match status" value="1"/>
</dbReference>
<dbReference type="InterPro" id="IPR000014">
    <property type="entry name" value="PAS"/>
</dbReference>
<reference evidence="6 7" key="1">
    <citation type="journal article" date="2015" name="Int. J. Syst. Evol. Microbiol.">
        <title>Roseomonas oryzae sp. nov., isolated from paddy rhizosphere soil.</title>
        <authorList>
            <person name="Ramaprasad E.V."/>
            <person name="Sasikala Ch."/>
            <person name="Ramana Ch.V."/>
        </authorList>
    </citation>
    <scope>NUCLEOTIDE SEQUENCE [LARGE SCALE GENOMIC DNA]</scope>
    <source>
        <strain evidence="6 7">KCTC 42542</strain>
    </source>
</reference>
<dbReference type="PROSITE" id="PS50924">
    <property type="entry name" value="MHYT"/>
    <property type="match status" value="1"/>
</dbReference>
<dbReference type="AlphaFoldDB" id="A0A5B2TKV3"/>
<feature type="transmembrane region" description="Helical" evidence="1">
    <location>
        <begin position="83"/>
        <end position="104"/>
    </location>
</feature>
<comment type="caution">
    <text evidence="6">The sequence shown here is derived from an EMBL/GenBank/DDBJ whole genome shotgun (WGS) entry which is preliminary data.</text>
</comment>
<evidence type="ECO:0000259" key="2">
    <source>
        <dbReference type="PROSITE" id="PS50112"/>
    </source>
</evidence>
<dbReference type="InterPro" id="IPR000160">
    <property type="entry name" value="GGDEF_dom"/>
</dbReference>
<keyword evidence="7" id="KW-1185">Reference proteome</keyword>
<dbReference type="SMART" id="SM00267">
    <property type="entry name" value="GGDEF"/>
    <property type="match status" value="1"/>
</dbReference>
<dbReference type="SUPFAM" id="SSF55785">
    <property type="entry name" value="PYP-like sensor domain (PAS domain)"/>
    <property type="match status" value="1"/>
</dbReference>
<evidence type="ECO:0000259" key="3">
    <source>
        <dbReference type="PROSITE" id="PS50883"/>
    </source>
</evidence>
<dbReference type="GO" id="GO:0016020">
    <property type="term" value="C:membrane"/>
    <property type="evidence" value="ECO:0007669"/>
    <property type="project" value="UniProtKB-UniRule"/>
</dbReference>
<dbReference type="SUPFAM" id="SSF55073">
    <property type="entry name" value="Nucleotide cyclase"/>
    <property type="match status" value="1"/>
</dbReference>
<organism evidence="6 7">
    <name type="scientific">Teichococcus oryzae</name>
    <dbReference type="NCBI Taxonomy" id="1608942"/>
    <lineage>
        <taxon>Bacteria</taxon>
        <taxon>Pseudomonadati</taxon>
        <taxon>Pseudomonadota</taxon>
        <taxon>Alphaproteobacteria</taxon>
        <taxon>Acetobacterales</taxon>
        <taxon>Roseomonadaceae</taxon>
        <taxon>Roseomonas</taxon>
    </lineage>
</organism>
<dbReference type="CDD" id="cd00130">
    <property type="entry name" value="PAS"/>
    <property type="match status" value="1"/>
</dbReference>
<evidence type="ECO:0000259" key="5">
    <source>
        <dbReference type="PROSITE" id="PS50924"/>
    </source>
</evidence>
<dbReference type="PANTHER" id="PTHR44757">
    <property type="entry name" value="DIGUANYLATE CYCLASE DGCP"/>
    <property type="match status" value="1"/>
</dbReference>
<dbReference type="CDD" id="cd01949">
    <property type="entry name" value="GGDEF"/>
    <property type="match status" value="1"/>
</dbReference>
<name>A0A5B2TKV3_9PROT</name>
<evidence type="ECO:0000313" key="6">
    <source>
        <dbReference type="EMBL" id="KAA2214370.1"/>
    </source>
</evidence>
<dbReference type="InterPro" id="IPR005330">
    <property type="entry name" value="MHYT_dom"/>
</dbReference>
<feature type="transmembrane region" description="Helical" evidence="1">
    <location>
        <begin position="16"/>
        <end position="35"/>
    </location>
</feature>
<dbReference type="GO" id="GO:0006355">
    <property type="term" value="P:regulation of DNA-templated transcription"/>
    <property type="evidence" value="ECO:0007669"/>
    <property type="project" value="InterPro"/>
</dbReference>
<dbReference type="SMART" id="SM00052">
    <property type="entry name" value="EAL"/>
    <property type="match status" value="1"/>
</dbReference>
<evidence type="ECO:0000256" key="1">
    <source>
        <dbReference type="PROSITE-ProRule" id="PRU00244"/>
    </source>
</evidence>
<dbReference type="InterPro" id="IPR035965">
    <property type="entry name" value="PAS-like_dom_sf"/>
</dbReference>
<dbReference type="InterPro" id="IPR001633">
    <property type="entry name" value="EAL_dom"/>
</dbReference>
<feature type="domain" description="MHYT" evidence="5">
    <location>
        <begin position="12"/>
        <end position="198"/>
    </location>
</feature>
<evidence type="ECO:0000259" key="4">
    <source>
        <dbReference type="PROSITE" id="PS50887"/>
    </source>
</evidence>
<dbReference type="NCBIfam" id="TIGR00229">
    <property type="entry name" value="sensory_box"/>
    <property type="match status" value="1"/>
</dbReference>
<keyword evidence="1" id="KW-0472">Membrane</keyword>
<protein>
    <submittedName>
        <fullName evidence="6">EAL domain-containing protein</fullName>
    </submittedName>
</protein>
<dbReference type="InterPro" id="IPR013767">
    <property type="entry name" value="PAS_fold"/>
</dbReference>
<dbReference type="Gene3D" id="3.20.20.450">
    <property type="entry name" value="EAL domain"/>
    <property type="match status" value="1"/>
</dbReference>
<dbReference type="Gene3D" id="3.30.70.270">
    <property type="match status" value="1"/>
</dbReference>
<dbReference type="PROSITE" id="PS50883">
    <property type="entry name" value="EAL"/>
    <property type="match status" value="1"/>
</dbReference>
<dbReference type="Pfam" id="PF03707">
    <property type="entry name" value="MHYT"/>
    <property type="match status" value="2"/>
</dbReference>
<dbReference type="InterPro" id="IPR029787">
    <property type="entry name" value="Nucleotide_cyclase"/>
</dbReference>
<dbReference type="NCBIfam" id="TIGR00254">
    <property type="entry name" value="GGDEF"/>
    <property type="match status" value="1"/>
</dbReference>
<feature type="transmembrane region" description="Helical" evidence="1">
    <location>
        <begin position="210"/>
        <end position="235"/>
    </location>
</feature>
<keyword evidence="1" id="KW-0812">Transmembrane</keyword>
<dbReference type="PROSITE" id="PS50112">
    <property type="entry name" value="PAS"/>
    <property type="match status" value="1"/>
</dbReference>
<dbReference type="InterPro" id="IPR043128">
    <property type="entry name" value="Rev_trsase/Diguanyl_cyclase"/>
</dbReference>
<dbReference type="PROSITE" id="PS50887">
    <property type="entry name" value="GGDEF"/>
    <property type="match status" value="1"/>
</dbReference>
<proteinExistence type="predicted"/>
<dbReference type="InterPro" id="IPR035919">
    <property type="entry name" value="EAL_sf"/>
</dbReference>
<feature type="domain" description="PAS" evidence="2">
    <location>
        <begin position="263"/>
        <end position="301"/>
    </location>
</feature>
<evidence type="ECO:0000313" key="7">
    <source>
        <dbReference type="Proteomes" id="UP000322110"/>
    </source>
</evidence>
<dbReference type="Proteomes" id="UP000322110">
    <property type="component" value="Unassembled WGS sequence"/>
</dbReference>
<dbReference type="Pfam" id="PF00563">
    <property type="entry name" value="EAL"/>
    <property type="match status" value="1"/>
</dbReference>
<feature type="transmembrane region" description="Helical" evidence="1">
    <location>
        <begin position="177"/>
        <end position="198"/>
    </location>
</feature>
<feature type="transmembrane region" description="Helical" evidence="1">
    <location>
        <begin position="111"/>
        <end position="133"/>
    </location>
</feature>
<dbReference type="InterPro" id="IPR052155">
    <property type="entry name" value="Biofilm_reg_signaling"/>
</dbReference>
<feature type="transmembrane region" description="Helical" evidence="1">
    <location>
        <begin position="145"/>
        <end position="165"/>
    </location>
</feature>
<dbReference type="CDD" id="cd01948">
    <property type="entry name" value="EAL"/>
    <property type="match status" value="1"/>
</dbReference>
<dbReference type="Pfam" id="PF00989">
    <property type="entry name" value="PAS"/>
    <property type="match status" value="1"/>
</dbReference>
<feature type="domain" description="EAL" evidence="3">
    <location>
        <begin position="522"/>
        <end position="772"/>
    </location>
</feature>
<dbReference type="PANTHER" id="PTHR44757:SF2">
    <property type="entry name" value="BIOFILM ARCHITECTURE MAINTENANCE PROTEIN MBAA"/>
    <property type="match status" value="1"/>
</dbReference>
<dbReference type="SUPFAM" id="SSF141868">
    <property type="entry name" value="EAL domain-like"/>
    <property type="match status" value="1"/>
</dbReference>
<feature type="domain" description="GGDEF" evidence="4">
    <location>
        <begin position="387"/>
        <end position="513"/>
    </location>
</feature>